<dbReference type="RefSeq" id="WP_302712130.1">
    <property type="nucleotide sequence ID" value="NZ_JAULRT010000047.1"/>
</dbReference>
<protein>
    <submittedName>
        <fullName evidence="4">Tetratricopeptide repeat protein</fullName>
    </submittedName>
</protein>
<comment type="caution">
    <text evidence="4">The sequence shown here is derived from an EMBL/GenBank/DDBJ whole genome shotgun (WGS) entry which is preliminary data.</text>
</comment>
<evidence type="ECO:0000313" key="5">
    <source>
        <dbReference type="Proteomes" id="UP001168380"/>
    </source>
</evidence>
<accession>A0ABT8TCY5</accession>
<feature type="region of interest" description="Disordered" evidence="2">
    <location>
        <begin position="22"/>
        <end position="47"/>
    </location>
</feature>
<evidence type="ECO:0000256" key="1">
    <source>
        <dbReference type="PROSITE-ProRule" id="PRU00339"/>
    </source>
</evidence>
<sequence>MKAVSMVASALIVAGLFGCATQPPEPPKEPVATAPVEPEPPTPLPPRAFTSDTLYALLSAEIAGSRGRFDVALANYLQQAQQTGDPQVAERAYMIARYLGDEDAALRSAGIWAQADRENQDAQAAAILTLIEADRLLEAFEATKGANTRDNGALLQSIAANAQQVTDTQRELLLEQYQQLRKSDPDNASLMIGTGLLLQQQGRAEEALALAEQAMAKAPDNTHALVLTTGLLHQLERNDEALALMEQRLAAEPGNTRARLQYARLLSFSDLEAAQEQFQQLARGNPRDPDLQRALALIAEERGDTETAERAYYALLELDQNTSAAHFYLGRLAQERGDIGEALKHYQEVEPGDEFASANARIFALYLAEGNTASADNHYRRLLPLLPEPEQVQLTLVYNQQLQNSDLLEQALTLLNDALARAPENSTYLYARSMVHDLLGQHEQAENDLRTLLQYDPANASALNALGYILTENTDRYAEAYEYIKHALELQPNDPATIDSMGWVQYHLGNLDIALRYLRRAMELYPDHEIAAHLGEVLWVSGMTEDARDIWRQGLALQPDSQYILETLERLQIDAEGLTATPADQ</sequence>
<dbReference type="Proteomes" id="UP001168380">
    <property type="component" value="Unassembled WGS sequence"/>
</dbReference>
<dbReference type="PROSITE" id="PS50005">
    <property type="entry name" value="TPR"/>
    <property type="match status" value="2"/>
</dbReference>
<feature type="repeat" description="TPR" evidence="1">
    <location>
        <begin position="188"/>
        <end position="221"/>
    </location>
</feature>
<organism evidence="4 5">
    <name type="scientific">Gilvimarinus algae</name>
    <dbReference type="NCBI Taxonomy" id="3058037"/>
    <lineage>
        <taxon>Bacteria</taxon>
        <taxon>Pseudomonadati</taxon>
        <taxon>Pseudomonadota</taxon>
        <taxon>Gammaproteobacteria</taxon>
        <taxon>Cellvibrionales</taxon>
        <taxon>Cellvibrionaceae</taxon>
        <taxon>Gilvimarinus</taxon>
    </lineage>
</organism>
<dbReference type="Pfam" id="PF13424">
    <property type="entry name" value="TPR_12"/>
    <property type="match status" value="1"/>
</dbReference>
<feature type="compositionally biased region" description="Pro residues" evidence="2">
    <location>
        <begin position="37"/>
        <end position="46"/>
    </location>
</feature>
<dbReference type="PROSITE" id="PS51257">
    <property type="entry name" value="PROKAR_LIPOPROTEIN"/>
    <property type="match status" value="1"/>
</dbReference>
<dbReference type="PANTHER" id="PTHR12558:SF13">
    <property type="entry name" value="CELL DIVISION CYCLE PROTEIN 27 HOMOLOG"/>
    <property type="match status" value="1"/>
</dbReference>
<feature type="repeat" description="TPR" evidence="1">
    <location>
        <begin position="495"/>
        <end position="528"/>
    </location>
</feature>
<dbReference type="SMART" id="SM00028">
    <property type="entry name" value="TPR"/>
    <property type="match status" value="8"/>
</dbReference>
<dbReference type="Pfam" id="PF13181">
    <property type="entry name" value="TPR_8"/>
    <property type="match status" value="1"/>
</dbReference>
<keyword evidence="5" id="KW-1185">Reference proteome</keyword>
<dbReference type="InterPro" id="IPR019734">
    <property type="entry name" value="TPR_rpt"/>
</dbReference>
<keyword evidence="3" id="KW-0732">Signal</keyword>
<dbReference type="PANTHER" id="PTHR12558">
    <property type="entry name" value="CELL DIVISION CYCLE 16,23,27"/>
    <property type="match status" value="1"/>
</dbReference>
<gene>
    <name evidence="4" type="ORF">QWI16_07290</name>
</gene>
<evidence type="ECO:0000313" key="4">
    <source>
        <dbReference type="EMBL" id="MDO3381977.1"/>
    </source>
</evidence>
<dbReference type="EMBL" id="JAULRT010000047">
    <property type="protein sequence ID" value="MDO3381977.1"/>
    <property type="molecule type" value="Genomic_DNA"/>
</dbReference>
<proteinExistence type="predicted"/>
<dbReference type="SUPFAM" id="SSF48452">
    <property type="entry name" value="TPR-like"/>
    <property type="match status" value="2"/>
</dbReference>
<feature type="chain" id="PRO_5046037995" evidence="3">
    <location>
        <begin position="21"/>
        <end position="585"/>
    </location>
</feature>
<dbReference type="Gene3D" id="1.25.40.10">
    <property type="entry name" value="Tetratricopeptide repeat domain"/>
    <property type="match status" value="3"/>
</dbReference>
<name>A0ABT8TCY5_9GAMM</name>
<feature type="signal peptide" evidence="3">
    <location>
        <begin position="1"/>
        <end position="20"/>
    </location>
</feature>
<reference evidence="4" key="1">
    <citation type="submission" date="2023-07" db="EMBL/GenBank/DDBJ databases">
        <title>Gilvimarinus algae sp. nov., isolated from the surface of Kelp.</title>
        <authorList>
            <person name="Sun Y.Y."/>
            <person name="Gong Y."/>
            <person name="Du Z.J."/>
        </authorList>
    </citation>
    <scope>NUCLEOTIDE SEQUENCE</scope>
    <source>
        <strain evidence="4">SDUM040014</strain>
    </source>
</reference>
<keyword evidence="1" id="KW-0802">TPR repeat</keyword>
<evidence type="ECO:0000256" key="2">
    <source>
        <dbReference type="SAM" id="MobiDB-lite"/>
    </source>
</evidence>
<dbReference type="Pfam" id="PF13432">
    <property type="entry name" value="TPR_16"/>
    <property type="match status" value="2"/>
</dbReference>
<evidence type="ECO:0000256" key="3">
    <source>
        <dbReference type="SAM" id="SignalP"/>
    </source>
</evidence>
<dbReference type="InterPro" id="IPR011990">
    <property type="entry name" value="TPR-like_helical_dom_sf"/>
</dbReference>